<accession>A0AAD1SUJ6</accession>
<proteinExistence type="predicted"/>
<gene>
    <name evidence="1" type="ORF">PECUL_23A016564</name>
</gene>
<dbReference type="Gene3D" id="3.30.250.20">
    <property type="entry name" value="L1 transposable element, C-terminal domain"/>
    <property type="match status" value="1"/>
</dbReference>
<dbReference type="EMBL" id="OW240919">
    <property type="protein sequence ID" value="CAH2310674.1"/>
    <property type="molecule type" value="Genomic_DNA"/>
</dbReference>
<dbReference type="Proteomes" id="UP001295444">
    <property type="component" value="Chromosome 08"/>
</dbReference>
<name>A0AAD1SUJ6_PELCU</name>
<organism evidence="1 2">
    <name type="scientific">Pelobates cultripes</name>
    <name type="common">Western spadefoot toad</name>
    <dbReference type="NCBI Taxonomy" id="61616"/>
    <lineage>
        <taxon>Eukaryota</taxon>
        <taxon>Metazoa</taxon>
        <taxon>Chordata</taxon>
        <taxon>Craniata</taxon>
        <taxon>Vertebrata</taxon>
        <taxon>Euteleostomi</taxon>
        <taxon>Amphibia</taxon>
        <taxon>Batrachia</taxon>
        <taxon>Anura</taxon>
        <taxon>Pelobatoidea</taxon>
        <taxon>Pelobatidae</taxon>
        <taxon>Pelobates</taxon>
    </lineage>
</organism>
<sequence>MPTSTQCNVLLRVHYFHIKEIIMRSCRNKPDPHEEYRTVQIMVDLSTATLRRRKAFQPITEELREQGIWYSWGYPTKILVTKDVRTKMISTLVEDMQMLKEWGLCLHGLQVQPYTIFLL</sequence>
<evidence type="ECO:0000313" key="1">
    <source>
        <dbReference type="EMBL" id="CAH2310674.1"/>
    </source>
</evidence>
<dbReference type="InterPro" id="IPR042566">
    <property type="entry name" value="L1_C"/>
</dbReference>
<dbReference type="AlphaFoldDB" id="A0AAD1SUJ6"/>
<evidence type="ECO:0000313" key="2">
    <source>
        <dbReference type="Proteomes" id="UP001295444"/>
    </source>
</evidence>
<protein>
    <submittedName>
        <fullName evidence="1">Uncharacterized protein</fullName>
    </submittedName>
</protein>
<reference evidence="1" key="1">
    <citation type="submission" date="2022-03" db="EMBL/GenBank/DDBJ databases">
        <authorList>
            <person name="Alioto T."/>
            <person name="Alioto T."/>
            <person name="Gomez Garrido J."/>
        </authorList>
    </citation>
    <scope>NUCLEOTIDE SEQUENCE</scope>
</reference>
<keyword evidence="2" id="KW-1185">Reference proteome</keyword>